<feature type="repeat" description="RCC1" evidence="3">
    <location>
        <begin position="51"/>
        <end position="102"/>
    </location>
</feature>
<sequence>MAKAKAQKAKTEVKEVVSEPKVESSKEPAPAKIRRTNIIEIPIPSLSQQSGNLLVCGQNDVGQLGLNTDDVMEKTRPSLVSELSNISDVKAGGMHSLVLTKGGEIWSFGCNDEGALGRDTEEEGSETKPKKIELPGKAVKISAGDSHSACLLDDGRVYAWGAFRDSHGSMGLTTEGNKKSPVHVVPEVVAVDIASGNDHLVILTKNGHVYTIGCGEQGQLGRVSPRTLTGESRRGKTTLLNPGCIPKKAGKFIANAIWATPFCTFLRENKSNNVYGFGLNNYCQLGVKKGGKEFEHFPLMTKFSDVKALAGGQHHTIILTNDNKVYAIGRKDYGRLGLGSVESDIKELAHVKGLTDIHQITCGEASSFAITNNGKVYVWGMGSSSQLGTGDEDDVESPKLLASAQVKDKNILSVSSGGQHSLFLVEAPGSTAAKSVAIKETVPVNAQNEDPPITTIPEPVKAPRGNSKEKKESAKVVKAGNKKKALSVVKDKESTTDVNGNSEKDEPMDVDVAVTKVARKRKAIHQ</sequence>
<feature type="repeat" description="RCC1" evidence="3">
    <location>
        <begin position="374"/>
        <end position="427"/>
    </location>
</feature>
<evidence type="ECO:0000256" key="1">
    <source>
        <dbReference type="ARBA" id="ARBA00022658"/>
    </source>
</evidence>
<dbReference type="GO" id="GO:0005085">
    <property type="term" value="F:guanyl-nucleotide exchange factor activity"/>
    <property type="evidence" value="ECO:0007669"/>
    <property type="project" value="TreeGrafter"/>
</dbReference>
<gene>
    <name evidence="6" type="ORF">CLUMA_CG011711</name>
</gene>
<feature type="domain" description="RCC1-like" evidence="5">
    <location>
        <begin position="53"/>
        <end position="423"/>
    </location>
</feature>
<dbReference type="InterPro" id="IPR051553">
    <property type="entry name" value="Ran_GTPase-activating"/>
</dbReference>
<evidence type="ECO:0000259" key="5">
    <source>
        <dbReference type="Pfam" id="PF25390"/>
    </source>
</evidence>
<feature type="repeat" description="RCC1" evidence="3">
    <location>
        <begin position="103"/>
        <end position="154"/>
    </location>
</feature>
<dbReference type="AlphaFoldDB" id="A0A1J1IDJ3"/>
<dbReference type="Pfam" id="PF25390">
    <property type="entry name" value="WD40_RLD"/>
    <property type="match status" value="1"/>
</dbReference>
<dbReference type="PANTHER" id="PTHR45982:SF1">
    <property type="entry name" value="REGULATOR OF CHROMOSOME CONDENSATION"/>
    <property type="match status" value="1"/>
</dbReference>
<dbReference type="GO" id="GO:0005737">
    <property type="term" value="C:cytoplasm"/>
    <property type="evidence" value="ECO:0007669"/>
    <property type="project" value="TreeGrafter"/>
</dbReference>
<protein>
    <submittedName>
        <fullName evidence="6">CLUMA_CG011711, isoform A</fullName>
    </submittedName>
</protein>
<keyword evidence="2" id="KW-0677">Repeat</keyword>
<feature type="repeat" description="RCC1" evidence="3">
    <location>
        <begin position="272"/>
        <end position="322"/>
    </location>
</feature>
<dbReference type="InterPro" id="IPR058923">
    <property type="entry name" value="RCC1-like_dom"/>
</dbReference>
<name>A0A1J1IDJ3_9DIPT</name>
<dbReference type="STRING" id="568069.A0A1J1IDJ3"/>
<feature type="repeat" description="RCC1" evidence="3">
    <location>
        <begin position="155"/>
        <end position="206"/>
    </location>
</feature>
<dbReference type="PROSITE" id="PS00626">
    <property type="entry name" value="RCC1_2"/>
    <property type="match status" value="1"/>
</dbReference>
<feature type="repeat" description="RCC1" evidence="3">
    <location>
        <begin position="323"/>
        <end position="373"/>
    </location>
</feature>
<dbReference type="SUPFAM" id="SSF50985">
    <property type="entry name" value="RCC1/BLIP-II"/>
    <property type="match status" value="1"/>
</dbReference>
<proteinExistence type="predicted"/>
<dbReference type="Proteomes" id="UP000183832">
    <property type="component" value="Unassembled WGS sequence"/>
</dbReference>
<dbReference type="PRINTS" id="PR00633">
    <property type="entry name" value="RCCNDNSATION"/>
</dbReference>
<feature type="compositionally biased region" description="Basic and acidic residues" evidence="4">
    <location>
        <begin position="9"/>
        <end position="26"/>
    </location>
</feature>
<feature type="region of interest" description="Disordered" evidence="4">
    <location>
        <begin position="447"/>
        <end position="507"/>
    </location>
</feature>
<feature type="region of interest" description="Disordered" evidence="4">
    <location>
        <begin position="1"/>
        <end position="29"/>
    </location>
</feature>
<dbReference type="InterPro" id="IPR000408">
    <property type="entry name" value="Reg_chr_condens"/>
</dbReference>
<evidence type="ECO:0000313" key="7">
    <source>
        <dbReference type="Proteomes" id="UP000183832"/>
    </source>
</evidence>
<keyword evidence="7" id="KW-1185">Reference proteome</keyword>
<dbReference type="PROSITE" id="PS50012">
    <property type="entry name" value="RCC1_3"/>
    <property type="match status" value="6"/>
</dbReference>
<dbReference type="PROSITE" id="PS00625">
    <property type="entry name" value="RCC1_1"/>
    <property type="match status" value="1"/>
</dbReference>
<evidence type="ECO:0000256" key="2">
    <source>
        <dbReference type="ARBA" id="ARBA00022737"/>
    </source>
</evidence>
<dbReference type="OrthoDB" id="61110at2759"/>
<dbReference type="EMBL" id="CVRI01000047">
    <property type="protein sequence ID" value="CRK98351.1"/>
    <property type="molecule type" value="Genomic_DNA"/>
</dbReference>
<reference evidence="6 7" key="1">
    <citation type="submission" date="2015-04" db="EMBL/GenBank/DDBJ databases">
        <authorList>
            <person name="Syromyatnikov M.Y."/>
            <person name="Popov V.N."/>
        </authorList>
    </citation>
    <scope>NUCLEOTIDE SEQUENCE [LARGE SCALE GENOMIC DNA]</scope>
</reference>
<evidence type="ECO:0000313" key="6">
    <source>
        <dbReference type="EMBL" id="CRK98351.1"/>
    </source>
</evidence>
<dbReference type="InterPro" id="IPR009091">
    <property type="entry name" value="RCC1/BLIP-II"/>
</dbReference>
<organism evidence="6 7">
    <name type="scientific">Clunio marinus</name>
    <dbReference type="NCBI Taxonomy" id="568069"/>
    <lineage>
        <taxon>Eukaryota</taxon>
        <taxon>Metazoa</taxon>
        <taxon>Ecdysozoa</taxon>
        <taxon>Arthropoda</taxon>
        <taxon>Hexapoda</taxon>
        <taxon>Insecta</taxon>
        <taxon>Pterygota</taxon>
        <taxon>Neoptera</taxon>
        <taxon>Endopterygota</taxon>
        <taxon>Diptera</taxon>
        <taxon>Nematocera</taxon>
        <taxon>Chironomoidea</taxon>
        <taxon>Chironomidae</taxon>
        <taxon>Clunio</taxon>
    </lineage>
</organism>
<feature type="compositionally biased region" description="Basic and acidic residues" evidence="4">
    <location>
        <begin position="466"/>
        <end position="475"/>
    </location>
</feature>
<accession>A0A1J1IDJ3</accession>
<evidence type="ECO:0000256" key="4">
    <source>
        <dbReference type="SAM" id="MobiDB-lite"/>
    </source>
</evidence>
<dbReference type="PANTHER" id="PTHR45982">
    <property type="entry name" value="REGULATOR OF CHROMOSOME CONDENSATION"/>
    <property type="match status" value="1"/>
</dbReference>
<evidence type="ECO:0000256" key="3">
    <source>
        <dbReference type="PROSITE-ProRule" id="PRU00235"/>
    </source>
</evidence>
<keyword evidence="1" id="KW-0344">Guanine-nucleotide releasing factor</keyword>
<dbReference type="Gene3D" id="2.130.10.30">
    <property type="entry name" value="Regulator of chromosome condensation 1/beta-lactamase-inhibitor protein II"/>
    <property type="match status" value="1"/>
</dbReference>